<reference evidence="6" key="1">
    <citation type="book" date="2010" name="EXTREMOPHILES" publisher="0:0-0">
        <title>Complete genome sequences of ten hyperthermophilic archaea reveal their metabolic capabilities and possible ecological roles.</title>
        <editorList>
            <person name="?"/>
        </editorList>
        <authorList>
            <person name="Ravin N.V."/>
            <person name="Mardanov A.V."/>
            <person name="Bonch-Osmolovskaya E.A."/>
            <person name="Skryabin K.G."/>
        </authorList>
    </citation>
    <scope>NUCLEOTIDE SEQUENCE [LARGE SCALE GENOMIC DNA]</scope>
    <source>
        <strain evidence="6">1505</strain>
    </source>
</reference>
<dbReference type="EC" id="1.2.7.1" evidence="1"/>
<dbReference type="PANTHER" id="PTHR43366">
    <property type="entry name" value="PYRUVATE SYNTHASE SUBUNIT PORC"/>
    <property type="match status" value="1"/>
</dbReference>
<dbReference type="PANTHER" id="PTHR43366:SF1">
    <property type="entry name" value="PYRUVATE SYNTHASE SUBUNIT PORC"/>
    <property type="match status" value="1"/>
</dbReference>
<dbReference type="AlphaFoldDB" id="A0A3G1AA69"/>
<dbReference type="KEGG" id="tcb:TCARB_1861"/>
<dbReference type="STRING" id="697581.TCARB_1861"/>
<dbReference type="GeneID" id="16573474"/>
<gene>
    <name evidence="5" type="ORF">TCARB_1861</name>
</gene>
<organism evidence="5 6">
    <name type="scientific">Thermofilum adornatum 1505</name>
    <dbReference type="NCBI Taxonomy" id="697581"/>
    <lineage>
        <taxon>Archaea</taxon>
        <taxon>Thermoproteota</taxon>
        <taxon>Thermoprotei</taxon>
        <taxon>Thermofilales</taxon>
        <taxon>Thermofilaceae</taxon>
        <taxon>Thermofilum</taxon>
    </lineage>
</organism>
<dbReference type="NCBIfam" id="TIGR02175">
    <property type="entry name" value="PorC_KorC"/>
    <property type="match status" value="1"/>
</dbReference>
<dbReference type="GeneID" id="25407270"/>
<proteinExistence type="predicted"/>
<evidence type="ECO:0000256" key="2">
    <source>
        <dbReference type="ARBA" id="ARBA00023002"/>
    </source>
</evidence>
<comment type="catalytic activity">
    <reaction evidence="3">
        <text>2 oxidized [2Fe-2S]-[ferredoxin] + pyruvate + CoA = 2 reduced [2Fe-2S]-[ferredoxin] + acetyl-CoA + CO2 + H(+)</text>
        <dbReference type="Rhea" id="RHEA:12765"/>
        <dbReference type="Rhea" id="RHEA-COMP:10000"/>
        <dbReference type="Rhea" id="RHEA-COMP:10001"/>
        <dbReference type="ChEBI" id="CHEBI:15361"/>
        <dbReference type="ChEBI" id="CHEBI:15378"/>
        <dbReference type="ChEBI" id="CHEBI:16526"/>
        <dbReference type="ChEBI" id="CHEBI:33737"/>
        <dbReference type="ChEBI" id="CHEBI:33738"/>
        <dbReference type="ChEBI" id="CHEBI:57287"/>
        <dbReference type="ChEBI" id="CHEBI:57288"/>
        <dbReference type="EC" id="1.2.7.1"/>
    </reaction>
</comment>
<feature type="domain" description="Pyruvate/ketoisovalerate oxidoreductase catalytic" evidence="4">
    <location>
        <begin position="13"/>
        <end position="178"/>
    </location>
</feature>
<accession>A0A3G1AA69</accession>
<evidence type="ECO:0000256" key="1">
    <source>
        <dbReference type="ARBA" id="ARBA00012822"/>
    </source>
</evidence>
<dbReference type="SUPFAM" id="SSF53323">
    <property type="entry name" value="Pyruvate-ferredoxin oxidoreductase, PFOR, domain III"/>
    <property type="match status" value="1"/>
</dbReference>
<dbReference type="InterPro" id="IPR002869">
    <property type="entry name" value="Pyrv_flavodox_OxRed_cen"/>
</dbReference>
<evidence type="ECO:0000259" key="4">
    <source>
        <dbReference type="Pfam" id="PF01558"/>
    </source>
</evidence>
<evidence type="ECO:0000313" key="6">
    <source>
        <dbReference type="Proteomes" id="UP000266720"/>
    </source>
</evidence>
<dbReference type="InterPro" id="IPR019752">
    <property type="entry name" value="Pyrv/ketoisovalerate_OxRed_cat"/>
</dbReference>
<dbReference type="Pfam" id="PF01558">
    <property type="entry name" value="POR"/>
    <property type="match status" value="1"/>
</dbReference>
<dbReference type="GO" id="GO:0019164">
    <property type="term" value="F:pyruvate synthase activity"/>
    <property type="evidence" value="ECO:0007669"/>
    <property type="project" value="UniProtKB-EC"/>
</dbReference>
<evidence type="ECO:0000256" key="3">
    <source>
        <dbReference type="ARBA" id="ARBA00049357"/>
    </source>
</evidence>
<keyword evidence="2 5" id="KW-0560">Oxidoreductase</keyword>
<dbReference type="Gene3D" id="3.40.920.10">
    <property type="entry name" value="Pyruvate-ferredoxin oxidoreductase, PFOR, domain III"/>
    <property type="match status" value="1"/>
</dbReference>
<dbReference type="InterPro" id="IPR011894">
    <property type="entry name" value="PorC_KorC"/>
</dbReference>
<dbReference type="RefSeq" id="WP_020962492.1">
    <property type="nucleotide sequence ID" value="NZ_CP007493.1"/>
</dbReference>
<dbReference type="Proteomes" id="UP000266720">
    <property type="component" value="Chromosome"/>
</dbReference>
<name>A0A3G1AA69_9CREN</name>
<dbReference type="InterPro" id="IPR051626">
    <property type="entry name" value="Oxidoreductase_gamma_subunit"/>
</dbReference>
<protein>
    <recommendedName>
        <fullName evidence="1">pyruvate synthase</fullName>
        <ecNumber evidence="1">1.2.7.1</ecNumber>
    </recommendedName>
</protein>
<dbReference type="EMBL" id="CP007493">
    <property type="protein sequence ID" value="AJB42897.1"/>
    <property type="molecule type" value="Genomic_DNA"/>
</dbReference>
<evidence type="ECO:0000313" key="5">
    <source>
        <dbReference type="EMBL" id="AJB42897.1"/>
    </source>
</evidence>
<sequence length="185" mass="19954">MDVTFDIIWLGRGGQGVVTAANLLAEASIRSGKYALSIPFFGAERRGAPVFAYNRISDGKILSRARVTRADLVAVLDPTLLETFRLEGFLKPGGKIVVNSGGRRLKLPSGVESYCLDAVSVAESLGLRLAGIVLVNMPMLGATARMYGGVEFMHLEEAVKDLIRSQVEKNVEAVKRGWENVGKCS</sequence>